<evidence type="ECO:0000256" key="2">
    <source>
        <dbReference type="ARBA" id="ARBA00023157"/>
    </source>
</evidence>
<reference evidence="4" key="2">
    <citation type="submission" date="2015-01" db="EMBL/GenBank/DDBJ databases">
        <title>Evolutionary Origins and Diversification of the Mycorrhizal Mutualists.</title>
        <authorList>
            <consortium name="DOE Joint Genome Institute"/>
            <consortium name="Mycorrhizal Genomics Consortium"/>
            <person name="Kohler A."/>
            <person name="Kuo A."/>
            <person name="Nagy L.G."/>
            <person name="Floudas D."/>
            <person name="Copeland A."/>
            <person name="Barry K.W."/>
            <person name="Cichocki N."/>
            <person name="Veneault-Fourrey C."/>
            <person name="LaButti K."/>
            <person name="Lindquist E.A."/>
            <person name="Lipzen A."/>
            <person name="Lundell T."/>
            <person name="Morin E."/>
            <person name="Murat C."/>
            <person name="Riley R."/>
            <person name="Ohm R."/>
            <person name="Sun H."/>
            <person name="Tunlid A."/>
            <person name="Henrissat B."/>
            <person name="Grigoriev I.V."/>
            <person name="Hibbett D.S."/>
            <person name="Martin F."/>
        </authorList>
    </citation>
    <scope>NUCLEOTIDE SEQUENCE [LARGE SCALE GENOMIC DNA]</scope>
    <source>
        <strain evidence="4">MAFF 305830</strain>
    </source>
</reference>
<dbReference type="PANTHER" id="PTHR46403">
    <property type="entry name" value="TP53-REGULATED INHIBITOR OF APOPTOSIS 1"/>
    <property type="match status" value="1"/>
</dbReference>
<evidence type="ECO:0000313" key="3">
    <source>
        <dbReference type="EMBL" id="KIM33519.1"/>
    </source>
</evidence>
<dbReference type="GO" id="GO:1990050">
    <property type="term" value="F:phosphatidic acid transfer activity"/>
    <property type="evidence" value="ECO:0007669"/>
    <property type="project" value="TreeGrafter"/>
</dbReference>
<dbReference type="GO" id="GO:0005634">
    <property type="term" value="C:nucleus"/>
    <property type="evidence" value="ECO:0007669"/>
    <property type="project" value="TreeGrafter"/>
</dbReference>
<dbReference type="GO" id="GO:0005829">
    <property type="term" value="C:cytosol"/>
    <property type="evidence" value="ECO:0007669"/>
    <property type="project" value="TreeGrafter"/>
</dbReference>
<gene>
    <name evidence="3" type="ORF">M408DRAFT_36778</name>
</gene>
<keyword evidence="2" id="KW-1015">Disulfide bond</keyword>
<organism evidence="3 4">
    <name type="scientific">Serendipita vermifera MAFF 305830</name>
    <dbReference type="NCBI Taxonomy" id="933852"/>
    <lineage>
        <taxon>Eukaryota</taxon>
        <taxon>Fungi</taxon>
        <taxon>Dikarya</taxon>
        <taxon>Basidiomycota</taxon>
        <taxon>Agaricomycotina</taxon>
        <taxon>Agaricomycetes</taxon>
        <taxon>Sebacinales</taxon>
        <taxon>Serendipitaceae</taxon>
        <taxon>Serendipita</taxon>
    </lineage>
</organism>
<evidence type="ECO:0000256" key="1">
    <source>
        <dbReference type="ARBA" id="ARBA00006196"/>
    </source>
</evidence>
<sequence length="100" mass="11193">MAQSLSAECTPLKIKYDSCFNAWLESYLSPEVTSAVVASSAKNSASDEAKAARTRKMAQEYEDKCGEAWKAYNTCVTKAVKEHKLEELINQAREENPLRE</sequence>
<dbReference type="InterPro" id="IPR007918">
    <property type="entry name" value="MDM35_apoptosis"/>
</dbReference>
<dbReference type="AlphaFoldDB" id="A0A0C3BN45"/>
<proteinExistence type="inferred from homology"/>
<dbReference type="Pfam" id="PF05254">
    <property type="entry name" value="UPF0203"/>
    <property type="match status" value="1"/>
</dbReference>
<comment type="similarity">
    <text evidence="1">Belongs to the TRIAP1/MDM35 family.</text>
</comment>
<accession>A0A0C3BN45</accession>
<dbReference type="Proteomes" id="UP000054097">
    <property type="component" value="Unassembled WGS sequence"/>
</dbReference>
<dbReference type="GO" id="GO:0005758">
    <property type="term" value="C:mitochondrial intermembrane space"/>
    <property type="evidence" value="ECO:0007669"/>
    <property type="project" value="TreeGrafter"/>
</dbReference>
<dbReference type="OrthoDB" id="19091at2759"/>
<feature type="non-terminal residue" evidence="3">
    <location>
        <position position="100"/>
    </location>
</feature>
<reference evidence="3 4" key="1">
    <citation type="submission" date="2014-04" db="EMBL/GenBank/DDBJ databases">
        <authorList>
            <consortium name="DOE Joint Genome Institute"/>
            <person name="Kuo A."/>
            <person name="Zuccaro A."/>
            <person name="Kohler A."/>
            <person name="Nagy L.G."/>
            <person name="Floudas D."/>
            <person name="Copeland A."/>
            <person name="Barry K.W."/>
            <person name="Cichocki N."/>
            <person name="Veneault-Fourrey C."/>
            <person name="LaButti K."/>
            <person name="Lindquist E.A."/>
            <person name="Lipzen A."/>
            <person name="Lundell T."/>
            <person name="Morin E."/>
            <person name="Murat C."/>
            <person name="Sun H."/>
            <person name="Tunlid A."/>
            <person name="Henrissat B."/>
            <person name="Grigoriev I.V."/>
            <person name="Hibbett D.S."/>
            <person name="Martin F."/>
            <person name="Nordberg H.P."/>
            <person name="Cantor M.N."/>
            <person name="Hua S.X."/>
        </authorList>
    </citation>
    <scope>NUCLEOTIDE SEQUENCE [LARGE SCALE GENOMIC DNA]</scope>
    <source>
        <strain evidence="3 4">MAFF 305830</strain>
    </source>
</reference>
<name>A0A0C3BN45_SERVB</name>
<evidence type="ECO:0000313" key="4">
    <source>
        <dbReference type="Proteomes" id="UP000054097"/>
    </source>
</evidence>
<dbReference type="HOGENOM" id="CLU_101473_1_0_1"/>
<dbReference type="GO" id="GO:0045332">
    <property type="term" value="P:phospholipid translocation"/>
    <property type="evidence" value="ECO:0007669"/>
    <property type="project" value="TreeGrafter"/>
</dbReference>
<dbReference type="STRING" id="933852.A0A0C3BN45"/>
<protein>
    <submittedName>
        <fullName evidence="3">Uncharacterized protein</fullName>
    </submittedName>
</protein>
<dbReference type="EMBL" id="KN824278">
    <property type="protein sequence ID" value="KIM33519.1"/>
    <property type="molecule type" value="Genomic_DNA"/>
</dbReference>
<keyword evidence="4" id="KW-1185">Reference proteome</keyword>
<dbReference type="PANTHER" id="PTHR46403:SF1">
    <property type="entry name" value="TP53-REGULATED INHIBITOR OF APOPTOSIS 1"/>
    <property type="match status" value="1"/>
</dbReference>